<dbReference type="Proteomes" id="UP000466442">
    <property type="component" value="Unassembled WGS sequence"/>
</dbReference>
<organism evidence="2 3">
    <name type="scientific">Apolygus lucorum</name>
    <name type="common">Small green plant bug</name>
    <name type="synonym">Lygocoris lucorum</name>
    <dbReference type="NCBI Taxonomy" id="248454"/>
    <lineage>
        <taxon>Eukaryota</taxon>
        <taxon>Metazoa</taxon>
        <taxon>Ecdysozoa</taxon>
        <taxon>Arthropoda</taxon>
        <taxon>Hexapoda</taxon>
        <taxon>Insecta</taxon>
        <taxon>Pterygota</taxon>
        <taxon>Neoptera</taxon>
        <taxon>Paraneoptera</taxon>
        <taxon>Hemiptera</taxon>
        <taxon>Heteroptera</taxon>
        <taxon>Panheteroptera</taxon>
        <taxon>Cimicomorpha</taxon>
        <taxon>Miridae</taxon>
        <taxon>Mirini</taxon>
        <taxon>Apolygus</taxon>
    </lineage>
</organism>
<sequence>MRPSFVNPSSVTLSSSSFRPISNARVGGGRSGVYHEEGQFPRGGVEEPIFASSFTGSTGTTNYYYPSSVQSTPEFLQHPYHHYHGNSFANRPPTHVQPHQQLYSFPPQQVYSLPMSHPLPSPTCIVDYSLANIMFEKLCNIEALLTITRGANEFNNNTSQYYHTPAQSLPSAFIPYLPTEKHATNEQPQLSSHFTSSLENNGIKNINDKGGRAGLYTCISPPLSSLRGGKHVGEASFIDSLILHTPPPSTAAASSADSPPITTVTVNGMKISASPINQEEPGEEPSKPHRQRRVTFGDCSFATNRISPSPPPLPPRTV</sequence>
<gene>
    <name evidence="2" type="ORF">GE061_016767</name>
</gene>
<accession>A0A6A4K4S3</accession>
<dbReference type="EMBL" id="WIXP02000007">
    <property type="protein sequence ID" value="KAF6208313.1"/>
    <property type="molecule type" value="Genomic_DNA"/>
</dbReference>
<comment type="caution">
    <text evidence="2">The sequence shown here is derived from an EMBL/GenBank/DDBJ whole genome shotgun (WGS) entry which is preliminary data.</text>
</comment>
<dbReference type="AlphaFoldDB" id="A0A6A4K4S3"/>
<feature type="region of interest" description="Disordered" evidence="1">
    <location>
        <begin position="274"/>
        <end position="318"/>
    </location>
</feature>
<name>A0A6A4K4S3_APOLU</name>
<protein>
    <submittedName>
        <fullName evidence="2">Uncharacterized protein</fullName>
    </submittedName>
</protein>
<feature type="region of interest" description="Disordered" evidence="1">
    <location>
        <begin position="1"/>
        <end position="46"/>
    </location>
</feature>
<evidence type="ECO:0000256" key="1">
    <source>
        <dbReference type="SAM" id="MobiDB-lite"/>
    </source>
</evidence>
<reference evidence="2" key="1">
    <citation type="journal article" date="2021" name="Mol. Ecol. Resour.">
        <title>Apolygus lucorum genome provides insights into omnivorousness and mesophyll feeding.</title>
        <authorList>
            <person name="Liu Y."/>
            <person name="Liu H."/>
            <person name="Wang H."/>
            <person name="Huang T."/>
            <person name="Liu B."/>
            <person name="Yang B."/>
            <person name="Yin L."/>
            <person name="Li B."/>
            <person name="Zhang Y."/>
            <person name="Zhang S."/>
            <person name="Jiang F."/>
            <person name="Zhang X."/>
            <person name="Ren Y."/>
            <person name="Wang B."/>
            <person name="Wang S."/>
            <person name="Lu Y."/>
            <person name="Wu K."/>
            <person name="Fan W."/>
            <person name="Wang G."/>
        </authorList>
    </citation>
    <scope>NUCLEOTIDE SEQUENCE</scope>
    <source>
        <strain evidence="2">12Hb</strain>
    </source>
</reference>
<evidence type="ECO:0000313" key="2">
    <source>
        <dbReference type="EMBL" id="KAF6208313.1"/>
    </source>
</evidence>
<evidence type="ECO:0000313" key="3">
    <source>
        <dbReference type="Proteomes" id="UP000466442"/>
    </source>
</evidence>
<feature type="compositionally biased region" description="Low complexity" evidence="1">
    <location>
        <begin position="1"/>
        <end position="18"/>
    </location>
</feature>
<proteinExistence type="predicted"/>
<keyword evidence="3" id="KW-1185">Reference proteome</keyword>
<feature type="compositionally biased region" description="Pro residues" evidence="1">
    <location>
        <begin position="308"/>
        <end position="318"/>
    </location>
</feature>